<dbReference type="FunFam" id="3.30.830.10:FF:000090">
    <property type="entry name" value="Probable zinc protease PqqL"/>
    <property type="match status" value="1"/>
</dbReference>
<dbReference type="GO" id="GO:0006508">
    <property type="term" value="P:proteolysis"/>
    <property type="evidence" value="ECO:0007669"/>
    <property type="project" value="UniProtKB-KW"/>
</dbReference>
<evidence type="ECO:0000256" key="4">
    <source>
        <dbReference type="ARBA" id="ARBA00022723"/>
    </source>
</evidence>
<keyword evidence="5" id="KW-0378">Hydrolase</keyword>
<keyword evidence="7" id="KW-0482">Metalloprotease</keyword>
<dbReference type="PANTHER" id="PTHR43690:SF17">
    <property type="entry name" value="PROTEIN YHJJ"/>
    <property type="match status" value="1"/>
</dbReference>
<dbReference type="Pfam" id="PF00675">
    <property type="entry name" value="Peptidase_M16"/>
    <property type="match status" value="1"/>
</dbReference>
<gene>
    <name evidence="11" type="ordered locus">O3K_13025</name>
</gene>
<evidence type="ECO:0000259" key="9">
    <source>
        <dbReference type="Pfam" id="PF00675"/>
    </source>
</evidence>
<dbReference type="PROSITE" id="PS00143">
    <property type="entry name" value="INSULINASE"/>
    <property type="match status" value="1"/>
</dbReference>
<dbReference type="FunFam" id="3.30.830.10:FF:000087">
    <property type="entry name" value="Probable zinc protease PqqL"/>
    <property type="match status" value="1"/>
</dbReference>
<keyword evidence="4" id="KW-0479">Metal-binding</keyword>
<evidence type="ECO:0000256" key="5">
    <source>
        <dbReference type="ARBA" id="ARBA00022801"/>
    </source>
</evidence>
<organism evidence="11 12">
    <name type="scientific">Escherichia coli O104:H4 (strain 2011C-3493)</name>
    <dbReference type="NCBI Taxonomy" id="1133852"/>
    <lineage>
        <taxon>Bacteria</taxon>
        <taxon>Pseudomonadati</taxon>
        <taxon>Pseudomonadota</taxon>
        <taxon>Gammaproteobacteria</taxon>
        <taxon>Enterobacterales</taxon>
        <taxon>Enterobacteriaceae</taxon>
        <taxon>Escherichia</taxon>
    </lineage>
</organism>
<dbReference type="HOGENOM" id="CLU_008156_0_0_6"/>
<keyword evidence="6" id="KW-0862">Zinc</keyword>
<accession>A0A0E0Y0S0</accession>
<evidence type="ECO:0000256" key="1">
    <source>
        <dbReference type="ARBA" id="ARBA00001947"/>
    </source>
</evidence>
<dbReference type="GO" id="GO:0004222">
    <property type="term" value="F:metalloendopeptidase activity"/>
    <property type="evidence" value="ECO:0007669"/>
    <property type="project" value="InterPro"/>
</dbReference>
<dbReference type="Pfam" id="PF05193">
    <property type="entry name" value="Peptidase_M16_C"/>
    <property type="match status" value="2"/>
</dbReference>
<evidence type="ECO:0000256" key="3">
    <source>
        <dbReference type="ARBA" id="ARBA00022670"/>
    </source>
</evidence>
<dbReference type="InterPro" id="IPR001431">
    <property type="entry name" value="Pept_M16_Zn_BS"/>
</dbReference>
<dbReference type="Gene3D" id="3.30.830.10">
    <property type="entry name" value="Metalloenzyme, LuxS/M16 peptidase-like"/>
    <property type="match status" value="4"/>
</dbReference>
<dbReference type="FunFam" id="3.30.830.10:FF:000091">
    <property type="entry name" value="Probable zinc protease PqqL"/>
    <property type="match status" value="1"/>
</dbReference>
<dbReference type="KEGG" id="esl:O3K_13025"/>
<evidence type="ECO:0000259" key="10">
    <source>
        <dbReference type="Pfam" id="PF05193"/>
    </source>
</evidence>
<evidence type="ECO:0000256" key="6">
    <source>
        <dbReference type="ARBA" id="ARBA00022833"/>
    </source>
</evidence>
<dbReference type="InterPro" id="IPR011765">
    <property type="entry name" value="Pept_M16_N"/>
</dbReference>
<dbReference type="InterPro" id="IPR011249">
    <property type="entry name" value="Metalloenz_LuxS/M16"/>
</dbReference>
<reference evidence="11 12" key="1">
    <citation type="journal article" date="2012" name="PLoS ONE">
        <title>Genomic comparison of Escherichia coli O104:H4 isolates from 2009 and 2011 reveals plasmid, and prophage heterogeneity, including Shiga toxin encoding phage stx2.</title>
        <authorList>
            <consortium name="Threat Characterization Consortium"/>
            <person name="Ahmed S.A."/>
            <person name="Awosika J."/>
            <person name="Baldwin C."/>
            <person name="Bishop-Lilly K.A."/>
            <person name="Biswas B."/>
            <person name="Broomall S."/>
            <person name="Chain P.S."/>
            <person name="Chertkov O."/>
            <person name="Chokoshvili O."/>
            <person name="Coyne S."/>
            <person name="Davenport K."/>
            <person name="Detter J.C."/>
            <person name="Dorman W."/>
            <person name="Erkkila T.H."/>
            <person name="Folster J.P."/>
            <person name="Frey K.G."/>
            <person name="George M."/>
            <person name="Gleasner C."/>
            <person name="Henry M."/>
            <person name="Hill K.K."/>
            <person name="Hubbard K."/>
            <person name="Insalaco J."/>
            <person name="Johnson S."/>
            <person name="Kitzmiller A."/>
            <person name="Krepps M."/>
            <person name="Lo C.C."/>
            <person name="Luu T."/>
            <person name="McNew L.A."/>
            <person name="Minogue T."/>
            <person name="Munk C.A."/>
            <person name="Osborne B."/>
            <person name="Patel M."/>
            <person name="Reitenga K.G."/>
            <person name="Rosenzweig C.N."/>
            <person name="Shea A."/>
            <person name="Shen X."/>
            <person name="Strockbine N."/>
            <person name="Tarr C."/>
            <person name="Teshima H."/>
            <person name="van Gieson E."/>
            <person name="Verratti K."/>
            <person name="Wolcott M."/>
            <person name="Xie G."/>
            <person name="Sozhamannan S."/>
            <person name="Gibbons H.S."/>
        </authorList>
    </citation>
    <scope>NUCLEOTIDE SEQUENCE [LARGE SCALE GENOMIC DNA]</scope>
    <source>
        <strain evidence="11 12">2011C-3493</strain>
    </source>
</reference>
<evidence type="ECO:0000256" key="7">
    <source>
        <dbReference type="ARBA" id="ARBA00023049"/>
    </source>
</evidence>
<comment type="similarity">
    <text evidence="2 8">Belongs to the peptidase M16 family.</text>
</comment>
<dbReference type="EMBL" id="CP003289">
    <property type="protein sequence ID" value="AFS74494.1"/>
    <property type="molecule type" value="Genomic_DNA"/>
</dbReference>
<dbReference type="AlphaFoldDB" id="A0A0E0Y0S0"/>
<evidence type="ECO:0000256" key="8">
    <source>
        <dbReference type="RuleBase" id="RU004447"/>
    </source>
</evidence>
<dbReference type="InterPro" id="IPR050626">
    <property type="entry name" value="Peptidase_M16"/>
</dbReference>
<dbReference type="PANTHER" id="PTHR43690">
    <property type="entry name" value="NARDILYSIN"/>
    <property type="match status" value="1"/>
</dbReference>
<feature type="domain" description="Peptidase M16 N-terminal" evidence="9">
    <location>
        <begin position="47"/>
        <end position="203"/>
    </location>
</feature>
<dbReference type="Proteomes" id="UP000006167">
    <property type="component" value="Chromosome"/>
</dbReference>
<dbReference type="InterPro" id="IPR007863">
    <property type="entry name" value="Peptidase_M16_C"/>
</dbReference>
<keyword evidence="3" id="KW-0645">Protease</keyword>
<dbReference type="GO" id="GO:0046872">
    <property type="term" value="F:metal ion binding"/>
    <property type="evidence" value="ECO:0007669"/>
    <property type="project" value="UniProtKB-KW"/>
</dbReference>
<dbReference type="SUPFAM" id="SSF63411">
    <property type="entry name" value="LuxS/MPP-like metallohydrolase"/>
    <property type="match status" value="4"/>
</dbReference>
<proteinExistence type="inferred from homology"/>
<sequence>MEIIMRNLCFLLTLVATLLLPGRLIAAALPQDEKLITGQLGNGLRYMIYPHAHPKDQVNLWLQIHTGSLQEEDNERGVAHFVEHMMFNGTKTWPGNKVIETFESMGLRFGRDVNAYTSYDETVYQVSLPTTQKQNLQQVMAIFSEWSNAATFEKLEVDAERGVITEEWRAHQDAKWRTSQARRPFLLANTRNLDREPIGLMDTVATVTPAQLRQFYQRWYQPNNMTFIVVGDIDSKEALALIKDNLSKLPANKAAENRVWPTKAENHLRFNIINDKENRVNGIALYYRLPMVQVNDEQSFIEQAEWSMLVQLFNQRLQERIQSGELKTISGGTARSVKIAPDYQSLFFRVNARDDNMQEAANALMAELATIDQHGFSAEELDDVKSTRLTWLKNAVDQQAERDLRMLTSRLASSSLNNTPFLSPEETYQLSKRLWQQITVQSLAEKWQQLRKNQDAFWEQMVNNELAAKKALSPAAILALEKEYANKKLAAYIFPGRNLSLTVDADPQAEISSKETLAENLTSLTLSNGARVILAKSAGEEQKLQITAVSNKGDLSFPAQQKSLIALANKAVSGSGVGELSSSSLKRWSAENSVTMSSKVSGMNTLLSVSARTNNPEPGFQLINQRITHSTINDNIWASLQNAQIQALKTLDQRPAEKFAQQMYETRYADDRTKLLQENQIVQFTAADALAADRQLFSSPADITFVIVGNVSEDKLVALITRYLGSIKHSDSPLAAGKPLTRATDNASVTVKEQNEPVAQVSQWKRYDSRTPVNLATRMALDAFNVALAKDLRVNIREQASGAYSVSSRLSVDPQAKDISHLLAFTCQPERHDELLTLANEVMVKRLAKGISEQELNEYQQNVQRSLDIQQRSVQQLANTIVNSLIQYDDPAAWTEQEQLLKQMTVENVNTAVKQYLSHPVNTYTGVLLPK</sequence>
<evidence type="ECO:0000256" key="2">
    <source>
        <dbReference type="ARBA" id="ARBA00007261"/>
    </source>
</evidence>
<feature type="domain" description="Peptidase M16 C-terminal" evidence="10">
    <location>
        <begin position="688"/>
        <end position="862"/>
    </location>
</feature>
<evidence type="ECO:0000313" key="12">
    <source>
        <dbReference type="Proteomes" id="UP000006167"/>
    </source>
</evidence>
<evidence type="ECO:0000313" key="11">
    <source>
        <dbReference type="EMBL" id="AFS74494.1"/>
    </source>
</evidence>
<protein>
    <submittedName>
        <fullName evidence="11">Membrane-associated peptidase</fullName>
    </submittedName>
</protein>
<name>A0A0E0Y0S0_ECO1C</name>
<feature type="domain" description="Peptidase M16 C-terminal" evidence="10">
    <location>
        <begin position="207"/>
        <end position="386"/>
    </location>
</feature>
<comment type="cofactor">
    <cofactor evidence="1">
        <name>Zn(2+)</name>
        <dbReference type="ChEBI" id="CHEBI:29105"/>
    </cofactor>
</comment>
<dbReference type="PATRIC" id="fig|1133852.3.peg.2701"/>